<dbReference type="FunFam" id="3.80.10.10:FF:000041">
    <property type="entry name" value="LRR receptor-like serine/threonine-protein kinase ERECTA"/>
    <property type="match status" value="1"/>
</dbReference>
<evidence type="ECO:0000256" key="4">
    <source>
        <dbReference type="ARBA" id="ARBA00022692"/>
    </source>
</evidence>
<evidence type="ECO:0000256" key="13">
    <source>
        <dbReference type="SAM" id="SignalP"/>
    </source>
</evidence>
<dbReference type="PROSITE" id="PS51257">
    <property type="entry name" value="PROKAR_LIPOPROTEIN"/>
    <property type="match status" value="1"/>
</dbReference>
<keyword evidence="7 12" id="KW-1133">Transmembrane helix</keyword>
<keyword evidence="8 12" id="KW-0472">Membrane</keyword>
<evidence type="ECO:0000256" key="11">
    <source>
        <dbReference type="SAM" id="MobiDB-lite"/>
    </source>
</evidence>
<reference evidence="14" key="1">
    <citation type="submission" date="2022-03" db="EMBL/GenBank/DDBJ databases">
        <title>A functionally conserved STORR gene fusion in Papaver species that diverged 16.8 million years ago.</title>
        <authorList>
            <person name="Catania T."/>
        </authorList>
    </citation>
    <scope>NUCLEOTIDE SEQUENCE</scope>
    <source>
        <strain evidence="14">S-191538</strain>
    </source>
</reference>
<evidence type="ECO:0000313" key="14">
    <source>
        <dbReference type="EMBL" id="MCL7029478.1"/>
    </source>
</evidence>
<feature type="compositionally biased region" description="Acidic residues" evidence="11">
    <location>
        <begin position="407"/>
        <end position="424"/>
    </location>
</feature>
<comment type="caution">
    <text evidence="14">The sequence shown here is derived from an EMBL/GenBank/DDBJ whole genome shotgun (WGS) entry which is preliminary data.</text>
</comment>
<dbReference type="InterPro" id="IPR053038">
    <property type="entry name" value="RLP_Defense"/>
</dbReference>
<feature type="region of interest" description="Disordered" evidence="11">
    <location>
        <begin position="399"/>
        <end position="429"/>
    </location>
</feature>
<keyword evidence="3" id="KW-0433">Leucine-rich repeat</keyword>
<keyword evidence="10" id="KW-0325">Glycoprotein</keyword>
<sequence>MAPKPQFLPILLCLLSFYILTISCLSTPSPASSPSSSPSRPSPPKASSPKASPEEPAPPEASPSEPSPPKAAPRSSSSSHSPLDPKQLTALESLNIPTSKDPCSQPSLHNATLCNSDKPFSHLISLRLIDCSSDVEISSTALKSLTTLQDFQFVNCPIPLVHFPAELTSNLRSFTCIKSLKKLTGVWLGRLRNLTDLTVTDVSIKASGPTIILGNLKDLKSVKISRANLTGSLPKKFHFLKITHMDLSSNRLKGKVPNSLTLLTDLQHLNLSSNTLSGELPESFGDLSSLQNVSFGSNSMSGQIPESVADMHSLMHLDLSSNQFNGTIPKFITRMKNLKYLNLENNNFHGVLPFNKSFIQKLEVFKVGGNSGVCFNHTTLSTKLKLGIARCDKYGLPVSPPSKSEFGDDSSADSEDDTSDDDSTQIDTKKHGPNKVVLGTAIALSSLIFLIVFLILLNKCCR</sequence>
<evidence type="ECO:0000256" key="2">
    <source>
        <dbReference type="ARBA" id="ARBA00022475"/>
    </source>
</evidence>
<feature type="compositionally biased region" description="Pro residues" evidence="11">
    <location>
        <begin position="55"/>
        <end position="71"/>
    </location>
</feature>
<dbReference type="Pfam" id="PF13855">
    <property type="entry name" value="LRR_8"/>
    <property type="match status" value="1"/>
</dbReference>
<feature type="compositionally biased region" description="Low complexity" evidence="11">
    <location>
        <begin position="28"/>
        <end position="39"/>
    </location>
</feature>
<keyword evidence="2" id="KW-1003">Cell membrane</keyword>
<accession>A0AA41V9F9</accession>
<dbReference type="PANTHER" id="PTHR48064:SF1">
    <property type="entry name" value="RECEPTOR-LIKE PROTEIN 51-RELATED"/>
    <property type="match status" value="1"/>
</dbReference>
<dbReference type="Pfam" id="PF00560">
    <property type="entry name" value="LRR_1"/>
    <property type="match status" value="2"/>
</dbReference>
<proteinExistence type="predicted"/>
<keyword evidence="9" id="KW-0675">Receptor</keyword>
<organism evidence="14 15">
    <name type="scientific">Papaver nudicaule</name>
    <name type="common">Iceland poppy</name>
    <dbReference type="NCBI Taxonomy" id="74823"/>
    <lineage>
        <taxon>Eukaryota</taxon>
        <taxon>Viridiplantae</taxon>
        <taxon>Streptophyta</taxon>
        <taxon>Embryophyta</taxon>
        <taxon>Tracheophyta</taxon>
        <taxon>Spermatophyta</taxon>
        <taxon>Magnoliopsida</taxon>
        <taxon>Ranunculales</taxon>
        <taxon>Papaveraceae</taxon>
        <taxon>Papaveroideae</taxon>
        <taxon>Papaver</taxon>
    </lineage>
</organism>
<feature type="signal peptide" evidence="13">
    <location>
        <begin position="1"/>
        <end position="26"/>
    </location>
</feature>
<evidence type="ECO:0000256" key="3">
    <source>
        <dbReference type="ARBA" id="ARBA00022614"/>
    </source>
</evidence>
<dbReference type="Proteomes" id="UP001177140">
    <property type="component" value="Unassembled WGS sequence"/>
</dbReference>
<feature type="compositionally biased region" description="Low complexity" evidence="11">
    <location>
        <begin position="72"/>
        <end position="82"/>
    </location>
</feature>
<dbReference type="FunFam" id="3.80.10.10:FF:000470">
    <property type="entry name" value="LRR receptor-like serine/threonine-protein kinase RPK2"/>
    <property type="match status" value="1"/>
</dbReference>
<dbReference type="SUPFAM" id="SSF52058">
    <property type="entry name" value="L domain-like"/>
    <property type="match status" value="1"/>
</dbReference>
<evidence type="ECO:0000256" key="6">
    <source>
        <dbReference type="ARBA" id="ARBA00022737"/>
    </source>
</evidence>
<dbReference type="InterPro" id="IPR001611">
    <property type="entry name" value="Leu-rich_rpt"/>
</dbReference>
<evidence type="ECO:0000256" key="7">
    <source>
        <dbReference type="ARBA" id="ARBA00022989"/>
    </source>
</evidence>
<keyword evidence="6" id="KW-0677">Repeat</keyword>
<protein>
    <recommendedName>
        <fullName evidence="16">Receptor-like protein 51</fullName>
    </recommendedName>
</protein>
<keyword evidence="15" id="KW-1185">Reference proteome</keyword>
<evidence type="ECO:0000256" key="12">
    <source>
        <dbReference type="SAM" id="Phobius"/>
    </source>
</evidence>
<evidence type="ECO:0000256" key="8">
    <source>
        <dbReference type="ARBA" id="ARBA00023136"/>
    </source>
</evidence>
<dbReference type="PANTHER" id="PTHR48064">
    <property type="entry name" value="OS01G0750400 PROTEIN"/>
    <property type="match status" value="1"/>
</dbReference>
<evidence type="ECO:0000256" key="5">
    <source>
        <dbReference type="ARBA" id="ARBA00022729"/>
    </source>
</evidence>
<dbReference type="AlphaFoldDB" id="A0AA41V9F9"/>
<gene>
    <name evidence="14" type="ORF">MKW94_025846</name>
</gene>
<dbReference type="InterPro" id="IPR032675">
    <property type="entry name" value="LRR_dom_sf"/>
</dbReference>
<keyword evidence="4 12" id="KW-0812">Transmembrane</keyword>
<feature type="chain" id="PRO_5041265394" description="Receptor-like protein 51" evidence="13">
    <location>
        <begin position="27"/>
        <end position="462"/>
    </location>
</feature>
<dbReference type="GO" id="GO:0051606">
    <property type="term" value="P:detection of stimulus"/>
    <property type="evidence" value="ECO:0007669"/>
    <property type="project" value="UniProtKB-ARBA"/>
</dbReference>
<dbReference type="EMBL" id="JAJJMA010090687">
    <property type="protein sequence ID" value="MCL7029478.1"/>
    <property type="molecule type" value="Genomic_DNA"/>
</dbReference>
<dbReference type="Gene3D" id="3.80.10.10">
    <property type="entry name" value="Ribonuclease Inhibitor"/>
    <property type="match status" value="2"/>
</dbReference>
<evidence type="ECO:0000256" key="10">
    <source>
        <dbReference type="ARBA" id="ARBA00023180"/>
    </source>
</evidence>
<evidence type="ECO:0000256" key="1">
    <source>
        <dbReference type="ARBA" id="ARBA00004251"/>
    </source>
</evidence>
<comment type="subcellular location">
    <subcellularLocation>
        <location evidence="1">Cell membrane</location>
        <topology evidence="1">Single-pass type I membrane protein</topology>
    </subcellularLocation>
</comment>
<feature type="transmembrane region" description="Helical" evidence="12">
    <location>
        <begin position="436"/>
        <end position="457"/>
    </location>
</feature>
<evidence type="ECO:0008006" key="16">
    <source>
        <dbReference type="Google" id="ProtNLM"/>
    </source>
</evidence>
<evidence type="ECO:0000313" key="15">
    <source>
        <dbReference type="Proteomes" id="UP001177140"/>
    </source>
</evidence>
<name>A0AA41V9F9_PAPNU</name>
<dbReference type="GO" id="GO:0005886">
    <property type="term" value="C:plasma membrane"/>
    <property type="evidence" value="ECO:0007669"/>
    <property type="project" value="UniProtKB-SubCell"/>
</dbReference>
<evidence type="ECO:0000256" key="9">
    <source>
        <dbReference type="ARBA" id="ARBA00023170"/>
    </source>
</evidence>
<feature type="region of interest" description="Disordered" evidence="11">
    <location>
        <begin position="26"/>
        <end position="84"/>
    </location>
</feature>
<keyword evidence="5 13" id="KW-0732">Signal</keyword>